<keyword evidence="2" id="KW-1185">Reference proteome</keyword>
<organism evidence="1 2">
    <name type="scientific">Neisseria sicca ATCC 29256</name>
    <dbReference type="NCBI Taxonomy" id="547045"/>
    <lineage>
        <taxon>Bacteria</taxon>
        <taxon>Pseudomonadati</taxon>
        <taxon>Pseudomonadota</taxon>
        <taxon>Betaproteobacteria</taxon>
        <taxon>Neisseriales</taxon>
        <taxon>Neisseriaceae</taxon>
        <taxon>Neisseria</taxon>
    </lineage>
</organism>
<evidence type="ECO:0008006" key="3">
    <source>
        <dbReference type="Google" id="ProtNLM"/>
    </source>
</evidence>
<dbReference type="eggNOG" id="COG4706">
    <property type="taxonomic scope" value="Bacteria"/>
</dbReference>
<dbReference type="PIRSF" id="PIRSF020565">
    <property type="entry name" value="3Ho_Ac_ACP_DH_prd"/>
    <property type="match status" value="1"/>
</dbReference>
<comment type="caution">
    <text evidence="1">The sequence shown here is derived from an EMBL/GenBank/DDBJ whole genome shotgun (WGS) entry which is preliminary data.</text>
</comment>
<name>C6M4A2_NEISI</name>
<dbReference type="Gene3D" id="3.10.129.10">
    <property type="entry name" value="Hotdog Thioesterase"/>
    <property type="match status" value="1"/>
</dbReference>
<dbReference type="AlphaFoldDB" id="C6M4A2"/>
<sequence length="141" mass="14743">MVLLDCVTEYSPKHVCAQAGVGEKHILLVDGALPATSLMEIMAQGIGAFAGIQALEAGEPVRLGFLLGTRKLELFADSLPVGTQMKVVANLSIQDPGGMGVFDCELHWTDAPEAARAKLPADGLVAKASLNVYSPKDGKVV</sequence>
<proteinExistence type="predicted"/>
<protein>
    <recommendedName>
        <fullName evidence="3">Thioester dehydrase</fullName>
    </recommendedName>
</protein>
<reference evidence="1" key="1">
    <citation type="submission" date="2009-07" db="EMBL/GenBank/DDBJ databases">
        <authorList>
            <person name="Weinstock G."/>
            <person name="Sodergren E."/>
            <person name="Clifton S."/>
            <person name="Fulton L."/>
            <person name="Fulton B."/>
            <person name="Courtney L."/>
            <person name="Fronick C."/>
            <person name="Harrison M."/>
            <person name="Strong C."/>
            <person name="Farmer C."/>
            <person name="Delahaunty K."/>
            <person name="Markovic C."/>
            <person name="Hall O."/>
            <person name="Minx P."/>
            <person name="Tomlinson C."/>
            <person name="Mitreva M."/>
            <person name="Nelson J."/>
            <person name="Hou S."/>
            <person name="Wollam A."/>
            <person name="Pepin K.H."/>
            <person name="Johnson M."/>
            <person name="Bhonagiri V."/>
            <person name="Nash W.E."/>
            <person name="Warren W."/>
            <person name="Chinwalla A."/>
            <person name="Mardis E.R."/>
            <person name="Wilson R.K."/>
        </authorList>
    </citation>
    <scope>NUCLEOTIDE SEQUENCE [LARGE SCALE GENOMIC DNA]</scope>
    <source>
        <strain evidence="1">ATCC 29256</strain>
    </source>
</reference>
<gene>
    <name evidence="1" type="ORF">NEISICOT_01345</name>
</gene>
<dbReference type="Proteomes" id="UP000005365">
    <property type="component" value="Unassembled WGS sequence"/>
</dbReference>
<dbReference type="Pfam" id="PF22817">
    <property type="entry name" value="ApeP-like"/>
    <property type="match status" value="1"/>
</dbReference>
<dbReference type="InterPro" id="IPR029069">
    <property type="entry name" value="HotDog_dom_sf"/>
</dbReference>
<dbReference type="InterPro" id="IPR016776">
    <property type="entry name" value="ApeP-like_dehydratase"/>
</dbReference>
<dbReference type="EMBL" id="ACKO02000006">
    <property type="protein sequence ID" value="EET45015.1"/>
    <property type="molecule type" value="Genomic_DNA"/>
</dbReference>
<accession>C6M4A2</accession>
<evidence type="ECO:0000313" key="2">
    <source>
        <dbReference type="Proteomes" id="UP000005365"/>
    </source>
</evidence>
<dbReference type="SUPFAM" id="SSF54637">
    <property type="entry name" value="Thioesterase/thiol ester dehydrase-isomerase"/>
    <property type="match status" value="1"/>
</dbReference>
<evidence type="ECO:0000313" key="1">
    <source>
        <dbReference type="EMBL" id="EET45015.1"/>
    </source>
</evidence>